<dbReference type="AlphaFoldDB" id="A0A7D9ELK2"/>
<dbReference type="EMBL" id="CACRXK020006686">
    <property type="protein sequence ID" value="CAB4010137.1"/>
    <property type="molecule type" value="Genomic_DNA"/>
</dbReference>
<evidence type="ECO:0000313" key="2">
    <source>
        <dbReference type="Proteomes" id="UP001152795"/>
    </source>
</evidence>
<comment type="caution">
    <text evidence="1">The sequence shown here is derived from an EMBL/GenBank/DDBJ whole genome shotgun (WGS) entry which is preliminary data.</text>
</comment>
<organism evidence="1 2">
    <name type="scientific">Paramuricea clavata</name>
    <name type="common">Red gorgonian</name>
    <name type="synonym">Violescent sea-whip</name>
    <dbReference type="NCBI Taxonomy" id="317549"/>
    <lineage>
        <taxon>Eukaryota</taxon>
        <taxon>Metazoa</taxon>
        <taxon>Cnidaria</taxon>
        <taxon>Anthozoa</taxon>
        <taxon>Octocorallia</taxon>
        <taxon>Malacalcyonacea</taxon>
        <taxon>Plexauridae</taxon>
        <taxon>Paramuricea</taxon>
    </lineage>
</organism>
<protein>
    <submittedName>
        <fullName evidence="1">Uncharacterized protein</fullName>
    </submittedName>
</protein>
<dbReference type="Proteomes" id="UP001152795">
    <property type="component" value="Unassembled WGS sequence"/>
</dbReference>
<dbReference type="GO" id="GO:0003676">
    <property type="term" value="F:nucleic acid binding"/>
    <property type="evidence" value="ECO:0007669"/>
    <property type="project" value="InterPro"/>
</dbReference>
<accession>A0A7D9ELK2</accession>
<proteinExistence type="predicted"/>
<dbReference type="InterPro" id="IPR036397">
    <property type="entry name" value="RNaseH_sf"/>
</dbReference>
<keyword evidence="2" id="KW-1185">Reference proteome</keyword>
<name>A0A7D9ELK2_PARCT</name>
<dbReference type="Gene3D" id="3.30.420.10">
    <property type="entry name" value="Ribonuclease H-like superfamily/Ribonuclease H"/>
    <property type="match status" value="1"/>
</dbReference>
<gene>
    <name evidence="1" type="ORF">PACLA_8A056755</name>
</gene>
<reference evidence="1" key="1">
    <citation type="submission" date="2020-04" db="EMBL/GenBank/DDBJ databases">
        <authorList>
            <person name="Alioto T."/>
            <person name="Alioto T."/>
            <person name="Gomez Garrido J."/>
        </authorList>
    </citation>
    <scope>NUCLEOTIDE SEQUENCE</scope>
    <source>
        <strain evidence="1">A484AB</strain>
    </source>
</reference>
<dbReference type="OrthoDB" id="5984724at2759"/>
<dbReference type="PANTHER" id="PTHR47331:SF1">
    <property type="entry name" value="GAG-LIKE PROTEIN"/>
    <property type="match status" value="1"/>
</dbReference>
<dbReference type="PANTHER" id="PTHR47331">
    <property type="entry name" value="PHD-TYPE DOMAIN-CONTAINING PROTEIN"/>
    <property type="match status" value="1"/>
</dbReference>
<evidence type="ECO:0000313" key="1">
    <source>
        <dbReference type="EMBL" id="CAB4010137.1"/>
    </source>
</evidence>
<sequence>MASQGTVECEKIVDKCVLCRKVDGKSYQAPISPPLPEFKVQRNQPFSLVAVDFAGFLYVKTSSGNEKGMVKTWISLYSLYTCCSTRVVHLDLVPNMSNEAFIPNFRRFVARRGKPCM</sequence>